<reference evidence="1" key="2">
    <citation type="journal article" date="2015" name="Fish Shellfish Immunol.">
        <title>Early steps in the European eel (Anguilla anguilla)-Vibrio vulnificus interaction in the gills: Role of the RtxA13 toxin.</title>
        <authorList>
            <person name="Callol A."/>
            <person name="Pajuelo D."/>
            <person name="Ebbesson L."/>
            <person name="Teles M."/>
            <person name="MacKenzie S."/>
            <person name="Amaro C."/>
        </authorList>
    </citation>
    <scope>NUCLEOTIDE SEQUENCE</scope>
</reference>
<evidence type="ECO:0000313" key="1">
    <source>
        <dbReference type="EMBL" id="JAH97628.1"/>
    </source>
</evidence>
<organism evidence="1">
    <name type="scientific">Anguilla anguilla</name>
    <name type="common">European freshwater eel</name>
    <name type="synonym">Muraena anguilla</name>
    <dbReference type="NCBI Taxonomy" id="7936"/>
    <lineage>
        <taxon>Eukaryota</taxon>
        <taxon>Metazoa</taxon>
        <taxon>Chordata</taxon>
        <taxon>Craniata</taxon>
        <taxon>Vertebrata</taxon>
        <taxon>Euteleostomi</taxon>
        <taxon>Actinopterygii</taxon>
        <taxon>Neopterygii</taxon>
        <taxon>Teleostei</taxon>
        <taxon>Anguilliformes</taxon>
        <taxon>Anguillidae</taxon>
        <taxon>Anguilla</taxon>
    </lineage>
</organism>
<dbReference type="AlphaFoldDB" id="A0A0E9X7E7"/>
<sequence>MNRLAGPLDQSDRSHCAKRLQKISPSLRLRFLIFWTPWLFLMKDYCPRVASAMLLVYFNEPDFFWRALFTRTGEGLEAFKICDFRDQQVVRFLWTQKKNMHI</sequence>
<protein>
    <submittedName>
        <fullName evidence="1">Uncharacterized protein</fullName>
    </submittedName>
</protein>
<accession>A0A0E9X7E7</accession>
<proteinExistence type="predicted"/>
<dbReference type="EMBL" id="GBXM01010949">
    <property type="protein sequence ID" value="JAH97628.1"/>
    <property type="molecule type" value="Transcribed_RNA"/>
</dbReference>
<reference evidence="1" key="1">
    <citation type="submission" date="2014-11" db="EMBL/GenBank/DDBJ databases">
        <authorList>
            <person name="Amaro Gonzalez C."/>
        </authorList>
    </citation>
    <scope>NUCLEOTIDE SEQUENCE</scope>
</reference>
<name>A0A0E9X7E7_ANGAN</name>